<sequence length="164" mass="17885">MNENNAAQAAEQEIREAFELTYAADADDPACAADLFHFTNGWRACIMSQGGKPVVMKIAVDATAAIDLINDEAARLRAPVAPAVPKDTQEYTLRAMGRNYSGGHSWDRLDTECVTAAADEIRVLRAARPRGGLRARAFREGVSRRPVRATGRAEGRRQRCLISA</sequence>
<accession>A0A1R1JVU0</accession>
<dbReference type="EMBL" id="MJMN01000009">
    <property type="protein sequence ID" value="OMG89759.1"/>
    <property type="molecule type" value="Genomic_DNA"/>
</dbReference>
<evidence type="ECO:0000313" key="1">
    <source>
        <dbReference type="EMBL" id="OMG89759.1"/>
    </source>
</evidence>
<dbReference type="Proteomes" id="UP000187251">
    <property type="component" value="Unassembled WGS sequence"/>
</dbReference>
<gene>
    <name evidence="1" type="ORF">BIZ92_23390</name>
</gene>
<organism evidence="1 2">
    <name type="scientific">Alcaligenes xylosoxydans xylosoxydans</name>
    <name type="common">Achromobacter xylosoxidans</name>
    <dbReference type="NCBI Taxonomy" id="85698"/>
    <lineage>
        <taxon>Bacteria</taxon>
        <taxon>Pseudomonadati</taxon>
        <taxon>Pseudomonadota</taxon>
        <taxon>Betaproteobacteria</taxon>
        <taxon>Burkholderiales</taxon>
        <taxon>Alcaligenaceae</taxon>
        <taxon>Achromobacter</taxon>
    </lineage>
</organism>
<dbReference type="OrthoDB" id="8667414at2"/>
<protein>
    <submittedName>
        <fullName evidence="1">Uncharacterized protein</fullName>
    </submittedName>
</protein>
<comment type="caution">
    <text evidence="1">The sequence shown here is derived from an EMBL/GenBank/DDBJ whole genome shotgun (WGS) entry which is preliminary data.</text>
</comment>
<reference evidence="1 2" key="1">
    <citation type="submission" date="2016-09" db="EMBL/GenBank/DDBJ databases">
        <title>Phylogenomics of Achromobacter.</title>
        <authorList>
            <person name="Jeukens J."/>
            <person name="Freschi L."/>
            <person name="Vincent A.T."/>
            <person name="Emond-Rheault J.-G."/>
            <person name="Kukavica-Ibrulj I."/>
            <person name="Charette S.J."/>
            <person name="Levesque R.C."/>
        </authorList>
    </citation>
    <scope>NUCLEOTIDE SEQUENCE [LARGE SCALE GENOMIC DNA]</scope>
    <source>
        <strain evidence="1 2">AUS488</strain>
    </source>
</reference>
<dbReference type="RefSeq" id="WP_076410904.1">
    <property type="nucleotide sequence ID" value="NZ_MJMN01000009.1"/>
</dbReference>
<name>A0A1R1JVU0_ALCXX</name>
<evidence type="ECO:0000313" key="2">
    <source>
        <dbReference type="Proteomes" id="UP000187251"/>
    </source>
</evidence>
<proteinExistence type="predicted"/>
<dbReference type="AlphaFoldDB" id="A0A1R1JVU0"/>